<proteinExistence type="predicted"/>
<reference evidence="1 2" key="1">
    <citation type="journal article" date="2010" name="PLoS ONE">
        <title>Genome sequence of Cronobacter sakazakii BAA-894 and comparative genomic hybridization analysis with other Cronobacter species.</title>
        <authorList>
            <person name="Kucerova E."/>
            <person name="Clifton S.W."/>
            <person name="Xia X.Q."/>
            <person name="Long F."/>
            <person name="Porwollik S."/>
            <person name="Fulton L."/>
            <person name="Fronick C."/>
            <person name="Minx P."/>
            <person name="Kyung K."/>
            <person name="Warren W."/>
            <person name="Fulton R."/>
            <person name="Feng D."/>
            <person name="Wollam A."/>
            <person name="Shah N."/>
            <person name="Bhonagiri V."/>
            <person name="Nash W.E."/>
            <person name="Hallsworth-Pepin K."/>
            <person name="Wilson R.K."/>
            <person name="McClelland M."/>
            <person name="Forsythe S.J."/>
        </authorList>
    </citation>
    <scope>NUCLEOTIDE SEQUENCE [LARGE SCALE GENOMIC DNA]</scope>
    <source>
        <strain evidence="1 2">ATCC BAA-894</strain>
    </source>
</reference>
<dbReference type="AlphaFoldDB" id="A7MMX8"/>
<name>A7MMX8_CROS8</name>
<sequence>MKKRAEEKQLQTAMPPFFYHQHYEYQQYQPDSA</sequence>
<keyword evidence="2" id="KW-1185">Reference proteome</keyword>
<evidence type="ECO:0000313" key="1">
    <source>
        <dbReference type="EMBL" id="ABU79185.1"/>
    </source>
</evidence>
<gene>
    <name evidence="1" type="ordered locus">ESA_03999</name>
</gene>
<dbReference type="KEGG" id="esa:ESA_03999"/>
<dbReference type="EMBL" id="CP000783">
    <property type="protein sequence ID" value="ABU79185.1"/>
    <property type="molecule type" value="Genomic_DNA"/>
</dbReference>
<protein>
    <submittedName>
        <fullName evidence="1">Uncharacterized protein</fullName>
    </submittedName>
</protein>
<organism evidence="1 2">
    <name type="scientific">Cronobacter sakazakii (strain ATCC BAA-894)</name>
    <name type="common">Enterobacter sakazakii</name>
    <dbReference type="NCBI Taxonomy" id="290339"/>
    <lineage>
        <taxon>Bacteria</taxon>
        <taxon>Pseudomonadati</taxon>
        <taxon>Pseudomonadota</taxon>
        <taxon>Gammaproteobacteria</taxon>
        <taxon>Enterobacterales</taxon>
        <taxon>Enterobacteriaceae</taxon>
        <taxon>Cronobacter</taxon>
    </lineage>
</organism>
<accession>A7MMX8</accession>
<evidence type="ECO:0000313" key="2">
    <source>
        <dbReference type="Proteomes" id="UP000000260"/>
    </source>
</evidence>
<dbReference type="Proteomes" id="UP000000260">
    <property type="component" value="Chromosome"/>
</dbReference>
<dbReference type="HOGENOM" id="CLU_3381446_0_0_6"/>